<evidence type="ECO:0000313" key="2">
    <source>
        <dbReference type="Proteomes" id="UP001596523"/>
    </source>
</evidence>
<accession>A0ABW2JTE4</accession>
<protein>
    <recommendedName>
        <fullName evidence="3">SMI1/KNR4 family protein</fullName>
    </recommendedName>
</protein>
<organism evidence="1 2">
    <name type="scientific">Streptomyces monticola</name>
    <dbReference type="NCBI Taxonomy" id="2666263"/>
    <lineage>
        <taxon>Bacteria</taxon>
        <taxon>Bacillati</taxon>
        <taxon>Actinomycetota</taxon>
        <taxon>Actinomycetes</taxon>
        <taxon>Kitasatosporales</taxon>
        <taxon>Streptomycetaceae</taxon>
        <taxon>Streptomyces</taxon>
    </lineage>
</organism>
<sequence length="163" mass="18957">MWVERLISVVNWEPLHLDLPWSDIEEGLGTTLSEDYKKLSEAFGNGEFSEFLQVLSVDSVGHFDLARTWRNHLDATPQEGPDPVFEPYEIYRPGRRGLISWGYGENDPAEWSIVTRGARYPWHQVDMCTSEFVYRLLTDRDFEPFSIARLFPEPDFYPIDPVA</sequence>
<reference evidence="2" key="1">
    <citation type="journal article" date="2019" name="Int. J. Syst. Evol. Microbiol.">
        <title>The Global Catalogue of Microorganisms (GCM) 10K type strain sequencing project: providing services to taxonomists for standard genome sequencing and annotation.</title>
        <authorList>
            <consortium name="The Broad Institute Genomics Platform"/>
            <consortium name="The Broad Institute Genome Sequencing Center for Infectious Disease"/>
            <person name="Wu L."/>
            <person name="Ma J."/>
        </authorList>
    </citation>
    <scope>NUCLEOTIDE SEQUENCE [LARGE SCALE GENOMIC DNA]</scope>
    <source>
        <strain evidence="2">SYNS20</strain>
    </source>
</reference>
<evidence type="ECO:0008006" key="3">
    <source>
        <dbReference type="Google" id="ProtNLM"/>
    </source>
</evidence>
<comment type="caution">
    <text evidence="1">The sequence shown here is derived from an EMBL/GenBank/DDBJ whole genome shotgun (WGS) entry which is preliminary data.</text>
</comment>
<proteinExistence type="predicted"/>
<evidence type="ECO:0000313" key="1">
    <source>
        <dbReference type="EMBL" id="MFC7309199.1"/>
    </source>
</evidence>
<name>A0ABW2JTE4_9ACTN</name>
<dbReference type="EMBL" id="JBHTCF010000020">
    <property type="protein sequence ID" value="MFC7309199.1"/>
    <property type="molecule type" value="Genomic_DNA"/>
</dbReference>
<dbReference type="RefSeq" id="WP_381837908.1">
    <property type="nucleotide sequence ID" value="NZ_JBHTCF010000020.1"/>
</dbReference>
<dbReference type="Proteomes" id="UP001596523">
    <property type="component" value="Unassembled WGS sequence"/>
</dbReference>
<gene>
    <name evidence="1" type="ORF">ACFQVC_33950</name>
</gene>
<keyword evidence="2" id="KW-1185">Reference proteome</keyword>